<gene>
    <name evidence="3" type="ORF">BSZ36_13105</name>
</gene>
<dbReference type="Proteomes" id="UP000216446">
    <property type="component" value="Unassembled WGS sequence"/>
</dbReference>
<reference evidence="3 4" key="1">
    <citation type="submission" date="2016-11" db="EMBL/GenBank/DDBJ databases">
        <title>Study of marine rhodopsin-containing bacteria.</title>
        <authorList>
            <person name="Yoshizawa S."/>
            <person name="Kumagai Y."/>
            <person name="Kogure K."/>
        </authorList>
    </citation>
    <scope>NUCLEOTIDE SEQUENCE [LARGE SCALE GENOMIC DNA]</scope>
    <source>
        <strain evidence="3 4">SG-29</strain>
    </source>
</reference>
<organism evidence="3 4">
    <name type="scientific">Rubricoccus marinus</name>
    <dbReference type="NCBI Taxonomy" id="716817"/>
    <lineage>
        <taxon>Bacteria</taxon>
        <taxon>Pseudomonadati</taxon>
        <taxon>Rhodothermota</taxon>
        <taxon>Rhodothermia</taxon>
        <taxon>Rhodothermales</taxon>
        <taxon>Rubricoccaceae</taxon>
        <taxon>Rubricoccus</taxon>
    </lineage>
</organism>
<feature type="region of interest" description="Disordered" evidence="2">
    <location>
        <begin position="592"/>
        <end position="625"/>
    </location>
</feature>
<evidence type="ECO:0000256" key="2">
    <source>
        <dbReference type="SAM" id="MobiDB-lite"/>
    </source>
</evidence>
<dbReference type="InterPro" id="IPR015943">
    <property type="entry name" value="WD40/YVTN_repeat-like_dom_sf"/>
</dbReference>
<proteinExistence type="inferred from homology"/>
<comment type="caution">
    <text evidence="3">The sequence shown here is derived from an EMBL/GenBank/DDBJ whole genome shotgun (WGS) entry which is preliminary data.</text>
</comment>
<name>A0A259U1I5_9BACT</name>
<accession>A0A259U1I5</accession>
<dbReference type="OrthoDB" id="9799878at2"/>
<keyword evidence="4" id="KW-1185">Reference proteome</keyword>
<evidence type="ECO:0000256" key="1">
    <source>
        <dbReference type="ARBA" id="ARBA00009820"/>
    </source>
</evidence>
<dbReference type="Gene3D" id="2.40.160.50">
    <property type="entry name" value="membrane protein fhac: a member of the omp85/tpsb transporter family"/>
    <property type="match status" value="1"/>
</dbReference>
<dbReference type="AlphaFoldDB" id="A0A259U1I5"/>
<dbReference type="RefSeq" id="WP_094549657.1">
    <property type="nucleotide sequence ID" value="NZ_MQWB01000001.1"/>
</dbReference>
<dbReference type="SUPFAM" id="SSF82171">
    <property type="entry name" value="DPP6 N-terminal domain-like"/>
    <property type="match status" value="1"/>
</dbReference>
<feature type="compositionally biased region" description="Low complexity" evidence="2">
    <location>
        <begin position="596"/>
        <end position="612"/>
    </location>
</feature>
<dbReference type="Gene3D" id="2.130.10.10">
    <property type="entry name" value="YVTN repeat-like/Quinoprotein amine dehydrogenase"/>
    <property type="match status" value="1"/>
</dbReference>
<dbReference type="InterPro" id="IPR011659">
    <property type="entry name" value="WD40"/>
</dbReference>
<evidence type="ECO:0008006" key="5">
    <source>
        <dbReference type="Google" id="ProtNLM"/>
    </source>
</evidence>
<dbReference type="EMBL" id="MQWB01000001">
    <property type="protein sequence ID" value="OZC03841.1"/>
    <property type="molecule type" value="Genomic_DNA"/>
</dbReference>
<dbReference type="InParanoid" id="A0A259U1I5"/>
<sequence>MPSGDTLAHGFFGLARGLWRARTERRTPRVLVRRSDRHASGGACILPSPSSRLLVLPRLLAFALLACLASGAALAQTPGFASFNDRNHPEIDWQVAVTEHFEIMYPQHLAGIEEMAAPIAEETYAALQVNIGPVDFPDPIRVYLSDEDEITNGIAFESSRVGVTTIWVHINDFARLWTGDVKWLRKVMAHEIAHIFHFRKVRSNVGTAQNLLADAIPSFWAEGFAQYQTERWDAARGDAVLRAAVFDDRLSYEDGLSARNGQLRYAIGNSQIRYLAQTRGDSLVTKLLEHRKPALFGFAQVHDFYRAFRATVGVSYPEFYEEWRKHVNVYYNTIAGQMERLDSLNVKPLAVPGQVIQQVQFSPDTSRYAAVVFASLARPITRLFSVNNPGADSTRARDLRLLEEGSIVGPISWSPDGTRIAYARTVRGRYGSFVNDLFVVEDATAKRQRLTRNRRAISPTWAPDGRRLAFVGVDGPTANLFILDTASGVETPLTAFTGDVQISSARWSPDGARIAIALVDADGARGLATVDVASGEVTRLSTDTTTPLDERDDRTPIWNATSDALAFTSLRDRISNVFVVGTGGGGLGAGDLQANASPAAPSRRSLSAPEASGASSLPVPNLESPVPGAQRRTFLFDGAEILDWLPADSTHPAGRLVVGATETKRRDRVFVIDARREPTVTAGPLAVPASYAAWTEHRPPAEVPWQVAPDASLIRERRPYNALANLDHAITIALPYGDPAEDGKLFTGDDDYGAFATSIFLEPLGKHQLFFLGGVSVTRPVDRSFLYLSYTNRQLAPTLTLDLYRFPGPANVYGNDVLVEDLIGGDISATLPLDITTRPYANWAAGTRVRLAHANPLGVDDMTDLDAEGLPLAAPEAGTRADVQLGLAFKLQRPYRLNVIHPLDGTGIRARVTAGVPVFGAGTFARPDLEAYQVFPAPLGRLYVHGRATALLGDPQLPQDFVGLSRYDDVSASLPFIGALSLDGAERVRGFRRYAVGRGLLFGSAEYRMEPVFDLETTILGAVSFREIAPSLFVDGGLVFDQDFGNPIQRAGVGGELRNRVSLGGFSFMHAVGVAIPTGKIDEVWNGSIVWDDVDLYYRLQAALPF</sequence>
<dbReference type="PANTHER" id="PTHR36842:SF1">
    <property type="entry name" value="PROTEIN TOLB"/>
    <property type="match status" value="1"/>
</dbReference>
<dbReference type="Pfam" id="PF07676">
    <property type="entry name" value="PD40"/>
    <property type="match status" value="2"/>
</dbReference>
<dbReference type="InterPro" id="IPR011042">
    <property type="entry name" value="6-blade_b-propeller_TolB-like"/>
</dbReference>
<comment type="similarity">
    <text evidence="1">Belongs to the TolB family.</text>
</comment>
<protein>
    <recommendedName>
        <fullName evidence="5">Bacterial surface antigen (D15) domain-containing protein</fullName>
    </recommendedName>
</protein>
<evidence type="ECO:0000313" key="4">
    <source>
        <dbReference type="Proteomes" id="UP000216446"/>
    </source>
</evidence>
<dbReference type="Gene3D" id="2.120.10.30">
    <property type="entry name" value="TolB, C-terminal domain"/>
    <property type="match status" value="1"/>
</dbReference>
<evidence type="ECO:0000313" key="3">
    <source>
        <dbReference type="EMBL" id="OZC03841.1"/>
    </source>
</evidence>
<dbReference type="PANTHER" id="PTHR36842">
    <property type="entry name" value="PROTEIN TOLB HOMOLOG"/>
    <property type="match status" value="1"/>
</dbReference>